<protein>
    <submittedName>
        <fullName evidence="2">Uncharacterized protein</fullName>
    </submittedName>
</protein>
<name>A0ABW4MKJ6_9BACI</name>
<dbReference type="EMBL" id="JBHUEK010000007">
    <property type="protein sequence ID" value="MFD1778129.1"/>
    <property type="molecule type" value="Genomic_DNA"/>
</dbReference>
<keyword evidence="1" id="KW-1133">Transmembrane helix</keyword>
<feature type="transmembrane region" description="Helical" evidence="1">
    <location>
        <begin position="41"/>
        <end position="64"/>
    </location>
</feature>
<keyword evidence="1" id="KW-0812">Transmembrane</keyword>
<evidence type="ECO:0000313" key="2">
    <source>
        <dbReference type="EMBL" id="MFD1778129.1"/>
    </source>
</evidence>
<accession>A0ABW4MKJ6</accession>
<proteinExistence type="predicted"/>
<dbReference type="Proteomes" id="UP001597227">
    <property type="component" value="Unassembled WGS sequence"/>
</dbReference>
<feature type="transmembrane region" description="Helical" evidence="1">
    <location>
        <begin position="7"/>
        <end position="29"/>
    </location>
</feature>
<evidence type="ECO:0000313" key="3">
    <source>
        <dbReference type="Proteomes" id="UP001597227"/>
    </source>
</evidence>
<reference evidence="3" key="1">
    <citation type="journal article" date="2019" name="Int. J. Syst. Evol. Microbiol.">
        <title>The Global Catalogue of Microorganisms (GCM) 10K type strain sequencing project: providing services to taxonomists for standard genome sequencing and annotation.</title>
        <authorList>
            <consortium name="The Broad Institute Genomics Platform"/>
            <consortium name="The Broad Institute Genome Sequencing Center for Infectious Disease"/>
            <person name="Wu L."/>
            <person name="Ma J."/>
        </authorList>
    </citation>
    <scope>NUCLEOTIDE SEQUENCE [LARGE SCALE GENOMIC DNA]</scope>
    <source>
        <strain evidence="3">CCUG 15531</strain>
    </source>
</reference>
<comment type="caution">
    <text evidence="2">The sequence shown here is derived from an EMBL/GenBank/DDBJ whole genome shotgun (WGS) entry which is preliminary data.</text>
</comment>
<gene>
    <name evidence="2" type="ORF">ACFSFW_05570</name>
</gene>
<evidence type="ECO:0000256" key="1">
    <source>
        <dbReference type="SAM" id="Phobius"/>
    </source>
</evidence>
<sequence length="275" mass="31383">MKNRKKLVGWISFVMAIGLFCLQMVYFYLHAKFFVEYSDNRLFYVFNIAIAILFGLSMIVLFNIKRKGKMISISMLLLFIVINATLLFKHPILQIVSVSPDFKNIFVVKEINGEAKYYRSYYGIFARQKEALPYQLKGEYKIDWLTNDVAVMTYKAMDDSLHQYIGTYGDRGSGISYYYVGSALHGDWRGNDSSISTHTEGITVEHGGSKETFNWDQIVQFGTLAVVLVDDYEAKWTIALNDDFEIDSSSGIGVAGTISLFQASMEDNEIQILKR</sequence>
<dbReference type="RefSeq" id="WP_388035884.1">
    <property type="nucleotide sequence ID" value="NZ_JBHUEK010000007.1"/>
</dbReference>
<feature type="transmembrane region" description="Helical" evidence="1">
    <location>
        <begin position="71"/>
        <end position="88"/>
    </location>
</feature>
<keyword evidence="1" id="KW-0472">Membrane</keyword>
<organism evidence="2 3">
    <name type="scientific">Fredinandcohnia salidurans</name>
    <dbReference type="NCBI Taxonomy" id="2595041"/>
    <lineage>
        <taxon>Bacteria</taxon>
        <taxon>Bacillati</taxon>
        <taxon>Bacillota</taxon>
        <taxon>Bacilli</taxon>
        <taxon>Bacillales</taxon>
        <taxon>Bacillaceae</taxon>
        <taxon>Fredinandcohnia</taxon>
    </lineage>
</organism>
<keyword evidence="3" id="KW-1185">Reference proteome</keyword>